<accession>A0A0K3A5A9</accession>
<evidence type="ECO:0000313" key="2">
    <source>
        <dbReference type="Proteomes" id="UP000046187"/>
    </source>
</evidence>
<proteinExistence type="predicted"/>
<name>A0A0K3A5A9_9XANT</name>
<evidence type="ECO:0000313" key="1">
    <source>
        <dbReference type="EMBL" id="CTP92432.1"/>
    </source>
</evidence>
<gene>
    <name evidence="1" type="ORF">XTALMG727_3772</name>
</gene>
<protein>
    <submittedName>
        <fullName evidence="1">Uncharacterized protein</fullName>
    </submittedName>
</protein>
<keyword evidence="2" id="KW-1185">Reference proteome</keyword>
<organism evidence="1 2">
    <name type="scientific">Xanthomonas graminis pv. arrhenatheri LMG 727</name>
    <dbReference type="NCBI Taxonomy" id="1195923"/>
    <lineage>
        <taxon>Bacteria</taxon>
        <taxon>Pseudomonadati</taxon>
        <taxon>Pseudomonadota</taxon>
        <taxon>Gammaproteobacteria</taxon>
        <taxon>Lysobacterales</taxon>
        <taxon>Lysobacteraceae</taxon>
        <taxon>Xanthomonas</taxon>
        <taxon>Xanthomonas translucens group</taxon>
        <taxon>Xanthomonas graminis</taxon>
    </lineage>
</organism>
<reference evidence="2" key="1">
    <citation type="submission" date="2015-07" db="EMBL/GenBank/DDBJ databases">
        <authorList>
            <person name="Wibberg D."/>
        </authorList>
    </citation>
    <scope>NUCLEOTIDE SEQUENCE [LARGE SCALE GENOMIC DNA]</scope>
</reference>
<sequence>MRIDHACLHAPRTLPERADAATALDADSEALLERHA</sequence>
<dbReference type="Proteomes" id="UP000046187">
    <property type="component" value="Unassembled WGS sequence"/>
</dbReference>
<dbReference type="EMBL" id="CXOI01000076">
    <property type="protein sequence ID" value="CTP92432.1"/>
    <property type="molecule type" value="Genomic_DNA"/>
</dbReference>
<dbReference type="AlphaFoldDB" id="A0A0K3A5A9"/>